<dbReference type="Gene3D" id="2.20.110.10">
    <property type="entry name" value="Histone H3 K4-specific methyltransferase SET7/9 N-terminal domain"/>
    <property type="match status" value="2"/>
</dbReference>
<keyword evidence="2" id="KW-1185">Reference proteome</keyword>
<dbReference type="Pfam" id="PF07661">
    <property type="entry name" value="MORN_2"/>
    <property type="match status" value="4"/>
</dbReference>
<name>A0A345HDG6_9FLAO</name>
<sequence>MKTKGFLILCFFITILCYSQKPYIEKYDNGQLKIQAFVKDNTLDGSYLEYYENGNIKTKGSYRDCEYKTNVTHISLFSCSVGRHQLQNKISYGKKNGLWEYYYENGNLDFSENYYCDVKQGESIAYYSNGKVWFQEFYNAGKLITSHEFLEDGSFSTLEIYSYIYCPEKYRDLENKSKIEFYEDGTLKKRSDLQDFPDETKEHIIEYYQNGFIKLEETLIDNYRVGNYYEYYENGNAKYMGQFKNGKQTGEHFYFNVDGSLIKSEIWRKGKLKRVEFSNKS</sequence>
<dbReference type="KEGG" id="fat:DVK85_10425"/>
<reference evidence="1 2" key="1">
    <citation type="submission" date="2018-07" db="EMBL/GenBank/DDBJ databases">
        <title>Complete genome sequence of Flavobacterium arcticum type strain SM1502T.</title>
        <authorList>
            <person name="Li Y."/>
            <person name="Li D.-D."/>
        </authorList>
    </citation>
    <scope>NUCLEOTIDE SEQUENCE [LARGE SCALE GENOMIC DNA]</scope>
    <source>
        <strain evidence="1 2">SM1502</strain>
    </source>
</reference>
<dbReference type="Gene3D" id="3.90.930.1">
    <property type="match status" value="1"/>
</dbReference>
<proteinExistence type="predicted"/>
<organism evidence="1 2">
    <name type="scientific">Flavobacterium arcticum</name>
    <dbReference type="NCBI Taxonomy" id="1784713"/>
    <lineage>
        <taxon>Bacteria</taxon>
        <taxon>Pseudomonadati</taxon>
        <taxon>Bacteroidota</taxon>
        <taxon>Flavobacteriia</taxon>
        <taxon>Flavobacteriales</taxon>
        <taxon>Flavobacteriaceae</taxon>
        <taxon>Flavobacterium</taxon>
    </lineage>
</organism>
<dbReference type="EMBL" id="CP031188">
    <property type="protein sequence ID" value="AXG74626.1"/>
    <property type="molecule type" value="Genomic_DNA"/>
</dbReference>
<dbReference type="InterPro" id="IPR011652">
    <property type="entry name" value="MORN_2"/>
</dbReference>
<dbReference type="AlphaFoldDB" id="A0A345HDG6"/>
<evidence type="ECO:0000313" key="1">
    <source>
        <dbReference type="EMBL" id="AXG74626.1"/>
    </source>
</evidence>
<dbReference type="Proteomes" id="UP000253951">
    <property type="component" value="Chromosome"/>
</dbReference>
<evidence type="ECO:0000313" key="2">
    <source>
        <dbReference type="Proteomes" id="UP000253951"/>
    </source>
</evidence>
<dbReference type="SUPFAM" id="SSF82185">
    <property type="entry name" value="Histone H3 K4-specific methyltransferase SET7/9 N-terminal domain"/>
    <property type="match status" value="3"/>
</dbReference>
<gene>
    <name evidence="1" type="ORF">DVK85_10425</name>
</gene>
<evidence type="ECO:0008006" key="3">
    <source>
        <dbReference type="Google" id="ProtNLM"/>
    </source>
</evidence>
<dbReference type="RefSeq" id="WP_114678384.1">
    <property type="nucleotide sequence ID" value="NZ_CP031188.1"/>
</dbReference>
<dbReference type="OrthoDB" id="7342920at2"/>
<protein>
    <recommendedName>
        <fullName evidence="3">Toxin-antitoxin system YwqK family antitoxin</fullName>
    </recommendedName>
</protein>
<accession>A0A345HDG6</accession>